<dbReference type="Proteomes" id="UP000325313">
    <property type="component" value="Unassembled WGS sequence"/>
</dbReference>
<dbReference type="InterPro" id="IPR012677">
    <property type="entry name" value="Nucleotide-bd_a/b_plait_sf"/>
</dbReference>
<evidence type="ECO:0000313" key="8">
    <source>
        <dbReference type="EMBL" id="KAA1123197.1"/>
    </source>
</evidence>
<keyword evidence="9" id="KW-1185">Reference proteome</keyword>
<dbReference type="InterPro" id="IPR025715">
    <property type="entry name" value="FoP_C"/>
</dbReference>
<proteinExistence type="predicted"/>
<sequence>MSTAMNLDRPLDDIISDKRKQHKRPGGIARRGGRTNGTGPVRNGRAPRAQPVVAPVSTAKSLQLPPQMGQGSKIIVSNLPSDVTENQIRELFNTTVGHVTRVTLSYDNRGASKGIAQVEFKRNEDATKAFQQYNKRLIDQNRPMKVEIVVDPSRIPPAPLSTRVAPANKQTAPASAGANGQTATNGNRRGGRGRGKGAAKAPQKSAAELDAEMEDYQKANE</sequence>
<feature type="region of interest" description="Disordered" evidence="3">
    <location>
        <begin position="154"/>
        <end position="221"/>
    </location>
</feature>
<dbReference type="SUPFAM" id="SSF54928">
    <property type="entry name" value="RNA-binding domain, RBD"/>
    <property type="match status" value="1"/>
</dbReference>
<accession>A0A5B0RBZ5</accession>
<evidence type="ECO:0000256" key="1">
    <source>
        <dbReference type="ARBA" id="ARBA00022884"/>
    </source>
</evidence>
<feature type="region of interest" description="Disordered" evidence="3">
    <location>
        <begin position="1"/>
        <end position="50"/>
    </location>
</feature>
<dbReference type="Gene3D" id="3.30.70.330">
    <property type="match status" value="1"/>
</dbReference>
<organism evidence="8 10">
    <name type="scientific">Puccinia graminis f. sp. tritici</name>
    <dbReference type="NCBI Taxonomy" id="56615"/>
    <lineage>
        <taxon>Eukaryota</taxon>
        <taxon>Fungi</taxon>
        <taxon>Dikarya</taxon>
        <taxon>Basidiomycota</taxon>
        <taxon>Pucciniomycotina</taxon>
        <taxon>Pucciniomycetes</taxon>
        <taxon>Pucciniales</taxon>
        <taxon>Pucciniaceae</taxon>
        <taxon>Puccinia</taxon>
    </lineage>
</organism>
<dbReference type="GO" id="GO:0005634">
    <property type="term" value="C:nucleus"/>
    <property type="evidence" value="ECO:0007669"/>
    <property type="project" value="TreeGrafter"/>
</dbReference>
<feature type="compositionally biased region" description="Basic and acidic residues" evidence="3">
    <location>
        <begin position="9"/>
        <end position="18"/>
    </location>
</feature>
<evidence type="ECO:0000256" key="2">
    <source>
        <dbReference type="PROSITE-ProRule" id="PRU00176"/>
    </source>
</evidence>
<evidence type="ECO:0000313" key="6">
    <source>
        <dbReference type="EMBL" id="KAA1105041.1"/>
    </source>
</evidence>
<dbReference type="EMBL" id="VSWC01000054">
    <property type="protein sequence ID" value="KAA1099392.1"/>
    <property type="molecule type" value="Genomic_DNA"/>
</dbReference>
<dbReference type="EMBL" id="VDEP01000210">
    <property type="protein sequence ID" value="KAA1123197.1"/>
    <property type="molecule type" value="Genomic_DNA"/>
</dbReference>
<dbReference type="SMART" id="SM00360">
    <property type="entry name" value="RRM"/>
    <property type="match status" value="1"/>
</dbReference>
<dbReference type="PANTHER" id="PTHR19965:SF35">
    <property type="entry name" value="RNA ANNEALING PROTEIN YRA1"/>
    <property type="match status" value="1"/>
</dbReference>
<keyword evidence="1 2" id="KW-0694">RNA-binding</keyword>
<dbReference type="InterPro" id="IPR035979">
    <property type="entry name" value="RBD_domain_sf"/>
</dbReference>
<dbReference type="EMBL" id="VDEP01000313">
    <property type="protein sequence ID" value="KAA1105041.1"/>
    <property type="molecule type" value="Genomic_DNA"/>
</dbReference>
<dbReference type="PROSITE" id="PS50102">
    <property type="entry name" value="RRM"/>
    <property type="match status" value="1"/>
</dbReference>
<evidence type="ECO:0000313" key="9">
    <source>
        <dbReference type="Proteomes" id="UP000324748"/>
    </source>
</evidence>
<dbReference type="InterPro" id="IPR000504">
    <property type="entry name" value="RRM_dom"/>
</dbReference>
<feature type="compositionally biased region" description="Polar residues" evidence="3">
    <location>
        <begin position="168"/>
        <end position="181"/>
    </location>
</feature>
<dbReference type="InterPro" id="IPR051229">
    <property type="entry name" value="ALYREF_mRNA_export"/>
</dbReference>
<name>A0A5B0RBZ5_PUCGR</name>
<dbReference type="OrthoDB" id="2505592at2759"/>
<comment type="caution">
    <text evidence="8">The sequence shown here is derived from an EMBL/GenBank/DDBJ whole genome shotgun (WGS) entry which is preliminary data.</text>
</comment>
<dbReference type="AlphaFoldDB" id="A0A5B0RBZ5"/>
<evidence type="ECO:0000313" key="5">
    <source>
        <dbReference type="EMBL" id="KAA1099392.1"/>
    </source>
</evidence>
<evidence type="ECO:0000259" key="4">
    <source>
        <dbReference type="PROSITE" id="PS50102"/>
    </source>
</evidence>
<dbReference type="PANTHER" id="PTHR19965">
    <property type="entry name" value="RNA AND EXPORT FACTOR BINDING PROTEIN"/>
    <property type="match status" value="1"/>
</dbReference>
<dbReference type="EMBL" id="VSWC01000002">
    <property type="protein sequence ID" value="KAA1117376.1"/>
    <property type="molecule type" value="Genomic_DNA"/>
</dbReference>
<protein>
    <recommendedName>
        <fullName evidence="4">RRM domain-containing protein</fullName>
    </recommendedName>
</protein>
<evidence type="ECO:0000256" key="3">
    <source>
        <dbReference type="SAM" id="MobiDB-lite"/>
    </source>
</evidence>
<dbReference type="Proteomes" id="UP000324748">
    <property type="component" value="Unassembled WGS sequence"/>
</dbReference>
<dbReference type="GO" id="GO:0003729">
    <property type="term" value="F:mRNA binding"/>
    <property type="evidence" value="ECO:0007669"/>
    <property type="project" value="TreeGrafter"/>
</dbReference>
<dbReference type="Pfam" id="PF13865">
    <property type="entry name" value="FoP_duplication"/>
    <property type="match status" value="1"/>
</dbReference>
<dbReference type="Pfam" id="PF00076">
    <property type="entry name" value="RRM_1"/>
    <property type="match status" value="1"/>
</dbReference>
<feature type="domain" description="RRM" evidence="4">
    <location>
        <begin position="72"/>
        <end position="151"/>
    </location>
</feature>
<dbReference type="SMART" id="SM01218">
    <property type="entry name" value="FoP_duplication"/>
    <property type="match status" value="1"/>
</dbReference>
<evidence type="ECO:0000313" key="10">
    <source>
        <dbReference type="Proteomes" id="UP000325313"/>
    </source>
</evidence>
<gene>
    <name evidence="7" type="ORF">PGT21_005443</name>
    <name evidence="5" type="ORF">PGT21_006085</name>
    <name evidence="8" type="ORF">PGTUg99_004920</name>
    <name evidence="6" type="ORF">PGTUg99_012602</name>
</gene>
<evidence type="ECO:0000313" key="7">
    <source>
        <dbReference type="EMBL" id="KAA1117376.1"/>
    </source>
</evidence>
<reference evidence="9 10" key="1">
    <citation type="submission" date="2019-05" db="EMBL/GenBank/DDBJ databases">
        <title>Emergence of the Ug99 lineage of the wheat stem rust pathogen through somatic hybridization.</title>
        <authorList>
            <person name="Li F."/>
            <person name="Upadhyaya N.M."/>
            <person name="Sperschneider J."/>
            <person name="Matny O."/>
            <person name="Nguyen-Phuc H."/>
            <person name="Mago R."/>
            <person name="Raley C."/>
            <person name="Miller M.E."/>
            <person name="Silverstein K.A.T."/>
            <person name="Henningsen E."/>
            <person name="Hirsch C.D."/>
            <person name="Visser B."/>
            <person name="Pretorius Z.A."/>
            <person name="Steffenson B.J."/>
            <person name="Schwessinger B."/>
            <person name="Dodds P.N."/>
            <person name="Figueroa M."/>
        </authorList>
    </citation>
    <scope>NUCLEOTIDE SEQUENCE [LARGE SCALE GENOMIC DNA]</scope>
    <source>
        <strain evidence="5">21-0</strain>
        <strain evidence="8 10">Ug99</strain>
    </source>
</reference>